<evidence type="ECO:0000313" key="1">
    <source>
        <dbReference type="EMBL" id="VUS36035.1"/>
    </source>
</evidence>
<dbReference type="AlphaFoldDB" id="A0A564HUV5"/>
<name>A0A564HUV5_9ENTR</name>
<reference evidence="1 2" key="1">
    <citation type="submission" date="2019-07" db="EMBL/GenBank/DDBJ databases">
        <authorList>
            <person name="Brisse S."/>
            <person name="Rodrigues C."/>
            <person name="Thorpe H."/>
        </authorList>
    </citation>
    <scope>NUCLEOTIDE SEQUENCE [LARGE SCALE GENOMIC DNA]</scope>
    <source>
        <strain evidence="1">SB6422</strain>
    </source>
</reference>
<gene>
    <name evidence="1" type="ORF">SB6422_04520</name>
</gene>
<accession>A0A564HUV5</accession>
<sequence>MFLDKFIDVKMTMVKIVVMTIFIVKMTMRRQ</sequence>
<protein>
    <submittedName>
        <fullName evidence="1">Uncharacterized protein</fullName>
    </submittedName>
</protein>
<evidence type="ECO:0000313" key="2">
    <source>
        <dbReference type="Proteomes" id="UP000317374"/>
    </source>
</evidence>
<dbReference type="Proteomes" id="UP000317374">
    <property type="component" value="Unassembled WGS sequence"/>
</dbReference>
<dbReference type="EMBL" id="CABGGW010000005">
    <property type="protein sequence ID" value="VUS36035.1"/>
    <property type="molecule type" value="Genomic_DNA"/>
</dbReference>
<organism evidence="1 2">
    <name type="scientific">Klebsiella huaxiensis</name>
    <dbReference type="NCBI Taxonomy" id="2153354"/>
    <lineage>
        <taxon>Bacteria</taxon>
        <taxon>Pseudomonadati</taxon>
        <taxon>Pseudomonadota</taxon>
        <taxon>Gammaproteobacteria</taxon>
        <taxon>Enterobacterales</taxon>
        <taxon>Enterobacteriaceae</taxon>
        <taxon>Klebsiella/Raoultella group</taxon>
        <taxon>Klebsiella</taxon>
    </lineage>
</organism>
<proteinExistence type="predicted"/>